<name>A0ACC3YVD3_COLTU</name>
<proteinExistence type="predicted"/>
<protein>
    <submittedName>
        <fullName evidence="1">Major facilitator superfamily transporter</fullName>
    </submittedName>
</protein>
<evidence type="ECO:0000313" key="2">
    <source>
        <dbReference type="Proteomes" id="UP000805649"/>
    </source>
</evidence>
<organism evidence="1 2">
    <name type="scientific">Colletotrichum truncatum</name>
    <name type="common">Anthracnose fungus</name>
    <name type="synonym">Colletotrichum capsici</name>
    <dbReference type="NCBI Taxonomy" id="5467"/>
    <lineage>
        <taxon>Eukaryota</taxon>
        <taxon>Fungi</taxon>
        <taxon>Dikarya</taxon>
        <taxon>Ascomycota</taxon>
        <taxon>Pezizomycotina</taxon>
        <taxon>Sordariomycetes</taxon>
        <taxon>Hypocreomycetidae</taxon>
        <taxon>Glomerellales</taxon>
        <taxon>Glomerellaceae</taxon>
        <taxon>Colletotrichum</taxon>
        <taxon>Colletotrichum truncatum species complex</taxon>
    </lineage>
</organism>
<comment type="caution">
    <text evidence="1">The sequence shown here is derived from an EMBL/GenBank/DDBJ whole genome shotgun (WGS) entry which is preliminary data.</text>
</comment>
<dbReference type="EMBL" id="VUJX02000005">
    <property type="protein sequence ID" value="KAL0935880.1"/>
    <property type="molecule type" value="Genomic_DNA"/>
</dbReference>
<reference evidence="1 2" key="1">
    <citation type="journal article" date="2020" name="Phytopathology">
        <title>Genome Sequence Resources of Colletotrichum truncatum, C. plurivorum, C. musicola, and C. sojae: Four Species Pathogenic to Soybean (Glycine max).</title>
        <authorList>
            <person name="Rogerio F."/>
            <person name="Boufleur T.R."/>
            <person name="Ciampi-Guillardi M."/>
            <person name="Sukno S.A."/>
            <person name="Thon M.R."/>
            <person name="Massola Junior N.S."/>
            <person name="Baroncelli R."/>
        </authorList>
    </citation>
    <scope>NUCLEOTIDE SEQUENCE [LARGE SCALE GENOMIC DNA]</scope>
    <source>
        <strain evidence="1 2">CMES1059</strain>
    </source>
</reference>
<gene>
    <name evidence="1" type="ORF">CTRU02_208094</name>
</gene>
<sequence>MASVPTTDAVDDTNPPSEPQDASQANVTLESNDEDQNFPPTITRALIVAALGLSLLIAALDATMVSTIVPTLSDEFQSVKDVGWYGSVYLLVMGATQPTFGKLYATFPSKIVFLTSLLLLEGGSLICALARNSGSFIAGRAIAGLGSAGCISGALIITAVVVPLQQRPMFTGILGSLEGVAVVLGPIIGGAIASHIGWRWCFWINLPIGGMLFIVLVLFFRPPNTLGEKESLKDRVKQIDFVGGAGLIGSITCLLLALEWSSTESNWGDKRLIILLVVFGVSFISVGIHQHWLKEKATFPTRLLRNRSFASCLWYGFSLSSAQMVILYYLPIWFQAIQGVSARESGVRLLPMVLALIISGVFAGIGASLLGYIPPFMIMGTVLASTGAGMLYTFKPETENAKWIGYQVLFGLGTGAGVQQSIVGVQVALAPADVPYGTAAIILVNTVGGSIFISVAQNLFLTRIERLTELIPGVDRATLLNRFSFIRELLTKDQFAVALQEYNSGIQNVFLLVIILSCLSTFGWVCISWIPLKPPKPLPNPAEISSNDNAKTPEATTQQAL</sequence>
<accession>A0ACC3YVD3</accession>
<keyword evidence="2" id="KW-1185">Reference proteome</keyword>
<evidence type="ECO:0000313" key="1">
    <source>
        <dbReference type="EMBL" id="KAL0935880.1"/>
    </source>
</evidence>
<dbReference type="Proteomes" id="UP000805649">
    <property type="component" value="Unassembled WGS sequence"/>
</dbReference>